<sequence>MGKTTSREKLRRRLSQYWKLELANVVFVPAAVTYLAYATGGGLGPLTWLVFLPMCGLLLVGGLYWRGKLHALEGRPGNLQSSLALADKLDKPLLAGSILAVGFAAASWIYPSISASFADRLAASVCAALAGLEYVNYYRRQLQHFDHAADFKRLLAGKGFRAAQMAVDLARYRAKGV</sequence>
<keyword evidence="3" id="KW-1185">Reference proteome</keyword>
<keyword evidence="1" id="KW-0472">Membrane</keyword>
<feature type="transmembrane region" description="Helical" evidence="1">
    <location>
        <begin position="117"/>
        <end position="135"/>
    </location>
</feature>
<feature type="transmembrane region" description="Helical" evidence="1">
    <location>
        <begin position="93"/>
        <end position="111"/>
    </location>
</feature>
<dbReference type="RefSeq" id="WP_221423641.1">
    <property type="nucleotide sequence ID" value="NZ_CP081297.1"/>
</dbReference>
<dbReference type="Proteomes" id="UP000824280">
    <property type="component" value="Chromosome"/>
</dbReference>
<evidence type="ECO:0000256" key="1">
    <source>
        <dbReference type="SAM" id="Phobius"/>
    </source>
</evidence>
<dbReference type="EMBL" id="CP081297">
    <property type="protein sequence ID" value="QZD88108.1"/>
    <property type="molecule type" value="Genomic_DNA"/>
</dbReference>
<feature type="transmembrane region" description="Helical" evidence="1">
    <location>
        <begin position="21"/>
        <end position="40"/>
    </location>
</feature>
<protein>
    <submittedName>
        <fullName evidence="2">Uncharacterized protein</fullName>
    </submittedName>
</protein>
<keyword evidence="1" id="KW-0812">Transmembrane</keyword>
<feature type="transmembrane region" description="Helical" evidence="1">
    <location>
        <begin position="46"/>
        <end position="65"/>
    </location>
</feature>
<accession>A0ABX8ZK80</accession>
<keyword evidence="1" id="KW-1133">Transmembrane helix</keyword>
<gene>
    <name evidence="2" type="ORF">K3166_05385</name>
</gene>
<reference evidence="2 3" key="1">
    <citation type="submission" date="2021-08" db="EMBL/GenBank/DDBJ databases">
        <title>Comparative Genomics Analysis of the Genus Qipengyuania Reveals Extensive Genetic Diversity and Metabolic Versatility, Including the Description of Fifteen Novel Species.</title>
        <authorList>
            <person name="Liu Y."/>
        </authorList>
    </citation>
    <scope>NUCLEOTIDE SEQUENCE [LARGE SCALE GENOMIC DNA]</scope>
    <source>
        <strain evidence="2 3">1XM2-8</strain>
    </source>
</reference>
<evidence type="ECO:0000313" key="3">
    <source>
        <dbReference type="Proteomes" id="UP000824280"/>
    </source>
</evidence>
<organism evidence="2 3">
    <name type="scientific">Qipengyuania psychrotolerans</name>
    <dbReference type="NCBI Taxonomy" id="2867238"/>
    <lineage>
        <taxon>Bacteria</taxon>
        <taxon>Pseudomonadati</taxon>
        <taxon>Pseudomonadota</taxon>
        <taxon>Alphaproteobacteria</taxon>
        <taxon>Sphingomonadales</taxon>
        <taxon>Erythrobacteraceae</taxon>
        <taxon>Qipengyuania</taxon>
    </lineage>
</organism>
<name>A0ABX8ZK80_9SPHN</name>
<evidence type="ECO:0000313" key="2">
    <source>
        <dbReference type="EMBL" id="QZD88108.1"/>
    </source>
</evidence>
<proteinExistence type="predicted"/>